<dbReference type="EMBL" id="NEFA01000006">
    <property type="protein sequence ID" value="OYR05978.1"/>
    <property type="molecule type" value="Genomic_DNA"/>
</dbReference>
<dbReference type="AlphaFoldDB" id="A0A9P4CG30"/>
<gene>
    <name evidence="1" type="ORF">B9P89_06760</name>
</gene>
<sequence>MPRQQLGKARPRTIKEQISPQIAGDYRVGASSHSSVNIVLKVVLLLLSYSTLSLDACHDPIKV</sequence>
<protein>
    <submittedName>
        <fullName evidence="1">Uncharacterized protein</fullName>
    </submittedName>
</protein>
<comment type="caution">
    <text evidence="1">The sequence shown here is derived from an EMBL/GenBank/DDBJ whole genome shotgun (WGS) entry which is preliminary data.</text>
</comment>
<name>A0A9P4CG30_CITFR</name>
<organism evidence="1 2">
    <name type="scientific">Citrobacter freundii</name>
    <dbReference type="NCBI Taxonomy" id="546"/>
    <lineage>
        <taxon>Bacteria</taxon>
        <taxon>Pseudomonadati</taxon>
        <taxon>Pseudomonadota</taxon>
        <taxon>Gammaproteobacteria</taxon>
        <taxon>Enterobacterales</taxon>
        <taxon>Enterobacteriaceae</taxon>
        <taxon>Citrobacter</taxon>
        <taxon>Citrobacter freundii complex</taxon>
    </lineage>
</organism>
<evidence type="ECO:0000313" key="1">
    <source>
        <dbReference type="EMBL" id="OYR05978.1"/>
    </source>
</evidence>
<dbReference type="Proteomes" id="UP000215827">
    <property type="component" value="Unassembled WGS sequence"/>
</dbReference>
<reference evidence="1 2" key="1">
    <citation type="submission" date="2017-04" db="EMBL/GenBank/DDBJ databases">
        <title>Emergence of KPC-2-producing Citrobacter isolates from sediments of a Chinese river.</title>
        <authorList>
            <person name="Zheng B."/>
        </authorList>
    </citation>
    <scope>NUCLEOTIDE SEQUENCE [LARGE SCALE GENOMIC DNA]</scope>
    <source>
        <strain evidence="1 2">C191</strain>
    </source>
</reference>
<proteinExistence type="predicted"/>
<evidence type="ECO:0000313" key="2">
    <source>
        <dbReference type="Proteomes" id="UP000215827"/>
    </source>
</evidence>
<accession>A0A9P4CG30</accession>